<feature type="transmembrane region" description="Helical" evidence="7">
    <location>
        <begin position="111"/>
        <end position="130"/>
    </location>
</feature>
<dbReference type="PANTHER" id="PTHR43731:SF14">
    <property type="entry name" value="PRESENILIN-ASSOCIATED RHOMBOID-LIKE PROTEIN, MITOCHONDRIAL"/>
    <property type="match status" value="1"/>
</dbReference>
<name>A0A4U1CXV6_9SPHI</name>
<evidence type="ECO:0000256" key="4">
    <source>
        <dbReference type="ARBA" id="ARBA00022801"/>
    </source>
</evidence>
<evidence type="ECO:0000313" key="10">
    <source>
        <dbReference type="Proteomes" id="UP000309488"/>
    </source>
</evidence>
<dbReference type="Pfam" id="PF01694">
    <property type="entry name" value="Rhomboid"/>
    <property type="match status" value="1"/>
</dbReference>
<dbReference type="SUPFAM" id="SSF144091">
    <property type="entry name" value="Rhomboid-like"/>
    <property type="match status" value="1"/>
</dbReference>
<dbReference type="EMBL" id="SWBR01000001">
    <property type="protein sequence ID" value="TKC13290.1"/>
    <property type="molecule type" value="Genomic_DNA"/>
</dbReference>
<dbReference type="InterPro" id="IPR022764">
    <property type="entry name" value="Peptidase_S54_rhomboid_dom"/>
</dbReference>
<evidence type="ECO:0000313" key="9">
    <source>
        <dbReference type="EMBL" id="TKC13290.1"/>
    </source>
</evidence>
<reference evidence="9 10" key="1">
    <citation type="submission" date="2019-04" db="EMBL/GenBank/DDBJ databases">
        <title>Pedobacter sp. RP-3-22 sp. nov., isolated from Arctic soil.</title>
        <authorList>
            <person name="Dahal R.H."/>
            <person name="Kim D.-U."/>
        </authorList>
    </citation>
    <scope>NUCLEOTIDE SEQUENCE [LARGE SCALE GENOMIC DNA]</scope>
    <source>
        <strain evidence="9 10">RP-3-22</strain>
    </source>
</reference>
<feature type="transmembrane region" description="Helical" evidence="7">
    <location>
        <begin position="81"/>
        <end position="99"/>
    </location>
</feature>
<evidence type="ECO:0000256" key="2">
    <source>
        <dbReference type="ARBA" id="ARBA00009045"/>
    </source>
</evidence>
<dbReference type="AlphaFoldDB" id="A0A4U1CXV6"/>
<proteinExistence type="inferred from homology"/>
<dbReference type="OrthoDB" id="9807874at2"/>
<feature type="transmembrane region" description="Helical" evidence="7">
    <location>
        <begin position="47"/>
        <end position="75"/>
    </location>
</feature>
<feature type="domain" description="Peptidase S54 rhomboid" evidence="8">
    <location>
        <begin position="46"/>
        <end position="189"/>
    </location>
</feature>
<evidence type="ECO:0000256" key="6">
    <source>
        <dbReference type="ARBA" id="ARBA00023136"/>
    </source>
</evidence>
<dbReference type="InterPro" id="IPR035952">
    <property type="entry name" value="Rhomboid-like_sf"/>
</dbReference>
<organism evidence="9 10">
    <name type="scientific">Pedobacter polaris</name>
    <dbReference type="NCBI Taxonomy" id="2571273"/>
    <lineage>
        <taxon>Bacteria</taxon>
        <taxon>Pseudomonadati</taxon>
        <taxon>Bacteroidota</taxon>
        <taxon>Sphingobacteriia</taxon>
        <taxon>Sphingobacteriales</taxon>
        <taxon>Sphingobacteriaceae</taxon>
        <taxon>Pedobacter</taxon>
    </lineage>
</organism>
<feature type="transmembrane region" description="Helical" evidence="7">
    <location>
        <begin position="136"/>
        <end position="161"/>
    </location>
</feature>
<feature type="transmembrane region" description="Helical" evidence="7">
    <location>
        <begin position="173"/>
        <end position="197"/>
    </location>
</feature>
<dbReference type="Gene3D" id="1.20.1540.10">
    <property type="entry name" value="Rhomboid-like"/>
    <property type="match status" value="1"/>
</dbReference>
<sequence length="204" mass="23097">MQYLNDTPVASIIFLFTIITSVYAFNDATLYGKFMMHPYSIANGKKYYTFITSGLIHADWMHLFFNMFTFVAFAFKLETLIGHWQFALLYFVSMVLADIPSVIKHKANFRYNSLGASGAISAVLFSYILFYPLSKLMIFPIPFGIWAIAFGALYLIYCYFMSKQSRDNINHDAHFFGALAGLVITLILTPGIIPHFLNQLGIGG</sequence>
<protein>
    <submittedName>
        <fullName evidence="9">Rhomboid family intramembrane serine protease</fullName>
    </submittedName>
</protein>
<keyword evidence="4" id="KW-0378">Hydrolase</keyword>
<keyword evidence="10" id="KW-1185">Reference proteome</keyword>
<keyword evidence="9" id="KW-0645">Protease</keyword>
<evidence type="ECO:0000256" key="5">
    <source>
        <dbReference type="ARBA" id="ARBA00022989"/>
    </source>
</evidence>
<keyword evidence="5 7" id="KW-1133">Transmembrane helix</keyword>
<dbReference type="PANTHER" id="PTHR43731">
    <property type="entry name" value="RHOMBOID PROTEASE"/>
    <property type="match status" value="1"/>
</dbReference>
<comment type="similarity">
    <text evidence="2">Belongs to the peptidase S54 family.</text>
</comment>
<dbReference type="InterPro" id="IPR050925">
    <property type="entry name" value="Rhomboid_protease_S54"/>
</dbReference>
<dbReference type="GO" id="GO:0006508">
    <property type="term" value="P:proteolysis"/>
    <property type="evidence" value="ECO:0007669"/>
    <property type="project" value="UniProtKB-KW"/>
</dbReference>
<evidence type="ECO:0000256" key="1">
    <source>
        <dbReference type="ARBA" id="ARBA00004141"/>
    </source>
</evidence>
<dbReference type="RefSeq" id="WP_136839408.1">
    <property type="nucleotide sequence ID" value="NZ_SWBR01000001.1"/>
</dbReference>
<evidence type="ECO:0000259" key="8">
    <source>
        <dbReference type="Pfam" id="PF01694"/>
    </source>
</evidence>
<evidence type="ECO:0000256" key="3">
    <source>
        <dbReference type="ARBA" id="ARBA00022692"/>
    </source>
</evidence>
<gene>
    <name evidence="9" type="ORF">FA048_04300</name>
</gene>
<dbReference type="Proteomes" id="UP000309488">
    <property type="component" value="Unassembled WGS sequence"/>
</dbReference>
<dbReference type="GO" id="GO:0004252">
    <property type="term" value="F:serine-type endopeptidase activity"/>
    <property type="evidence" value="ECO:0007669"/>
    <property type="project" value="InterPro"/>
</dbReference>
<keyword evidence="3 7" id="KW-0812">Transmembrane</keyword>
<dbReference type="GO" id="GO:0016020">
    <property type="term" value="C:membrane"/>
    <property type="evidence" value="ECO:0007669"/>
    <property type="project" value="UniProtKB-SubCell"/>
</dbReference>
<comment type="caution">
    <text evidence="9">The sequence shown here is derived from an EMBL/GenBank/DDBJ whole genome shotgun (WGS) entry which is preliminary data.</text>
</comment>
<accession>A0A4U1CXV6</accession>
<comment type="subcellular location">
    <subcellularLocation>
        <location evidence="1">Membrane</location>
        <topology evidence="1">Multi-pass membrane protein</topology>
    </subcellularLocation>
</comment>
<feature type="transmembrane region" description="Helical" evidence="7">
    <location>
        <begin position="6"/>
        <end position="26"/>
    </location>
</feature>
<keyword evidence="6 7" id="KW-0472">Membrane</keyword>
<evidence type="ECO:0000256" key="7">
    <source>
        <dbReference type="SAM" id="Phobius"/>
    </source>
</evidence>